<keyword evidence="4" id="KW-0539">Nucleus</keyword>
<dbReference type="PANTHER" id="PTHR31945">
    <property type="entry name" value="TRANSCRIPTION FACTOR SCREAM2-RELATED"/>
    <property type="match status" value="1"/>
</dbReference>
<dbReference type="InterPro" id="IPR025610">
    <property type="entry name" value="MYC/MYB_N"/>
</dbReference>
<feature type="region of interest" description="Disordered" evidence="5">
    <location>
        <begin position="385"/>
        <end position="437"/>
    </location>
</feature>
<feature type="compositionally biased region" description="Basic and acidic residues" evidence="5">
    <location>
        <begin position="488"/>
        <end position="497"/>
    </location>
</feature>
<evidence type="ECO:0000256" key="2">
    <source>
        <dbReference type="ARBA" id="ARBA00023015"/>
    </source>
</evidence>
<dbReference type="GO" id="GO:0003700">
    <property type="term" value="F:DNA-binding transcription factor activity"/>
    <property type="evidence" value="ECO:0007669"/>
    <property type="project" value="TreeGrafter"/>
</dbReference>
<evidence type="ECO:0000256" key="4">
    <source>
        <dbReference type="ARBA" id="ARBA00023242"/>
    </source>
</evidence>
<keyword evidence="2" id="KW-0805">Transcription regulation</keyword>
<feature type="transmembrane region" description="Helical" evidence="6">
    <location>
        <begin position="102"/>
        <end position="122"/>
    </location>
</feature>
<evidence type="ECO:0000256" key="1">
    <source>
        <dbReference type="ARBA" id="ARBA00004123"/>
    </source>
</evidence>
<keyword evidence="6" id="KW-0472">Membrane</keyword>
<feature type="compositionally biased region" description="Basic and acidic residues" evidence="5">
    <location>
        <begin position="385"/>
        <end position="398"/>
    </location>
</feature>
<dbReference type="InterPro" id="IPR054502">
    <property type="entry name" value="bHLH-TF_ACT-like_plant"/>
</dbReference>
<organism evidence="8 9">
    <name type="scientific">Tripterygium wilfordii</name>
    <name type="common">Thunder God vine</name>
    <dbReference type="NCBI Taxonomy" id="458696"/>
    <lineage>
        <taxon>Eukaryota</taxon>
        <taxon>Viridiplantae</taxon>
        <taxon>Streptophyta</taxon>
        <taxon>Embryophyta</taxon>
        <taxon>Tracheophyta</taxon>
        <taxon>Spermatophyta</taxon>
        <taxon>Magnoliopsida</taxon>
        <taxon>eudicotyledons</taxon>
        <taxon>Gunneridae</taxon>
        <taxon>Pentapetalae</taxon>
        <taxon>rosids</taxon>
        <taxon>fabids</taxon>
        <taxon>Celastrales</taxon>
        <taxon>Celastraceae</taxon>
        <taxon>Tripterygium</taxon>
    </lineage>
</organism>
<dbReference type="AlphaFoldDB" id="A0A7J7E080"/>
<evidence type="ECO:0000256" key="6">
    <source>
        <dbReference type="SAM" id="Phobius"/>
    </source>
</evidence>
<dbReference type="InterPro" id="IPR011598">
    <property type="entry name" value="bHLH_dom"/>
</dbReference>
<evidence type="ECO:0000256" key="5">
    <source>
        <dbReference type="SAM" id="MobiDB-lite"/>
    </source>
</evidence>
<dbReference type="PROSITE" id="PS50888">
    <property type="entry name" value="BHLH"/>
    <property type="match status" value="1"/>
</dbReference>
<dbReference type="FunCoup" id="A0A7J7E080">
    <property type="interactions" value="124"/>
</dbReference>
<dbReference type="Pfam" id="PF00010">
    <property type="entry name" value="HLH"/>
    <property type="match status" value="1"/>
</dbReference>
<dbReference type="InterPro" id="IPR036638">
    <property type="entry name" value="HLH_DNA-bd_sf"/>
</dbReference>
<evidence type="ECO:0000256" key="3">
    <source>
        <dbReference type="ARBA" id="ARBA00023163"/>
    </source>
</evidence>
<comment type="caution">
    <text evidence="8">The sequence shown here is derived from an EMBL/GenBank/DDBJ whole genome shotgun (WGS) entry which is preliminary data.</text>
</comment>
<keyword evidence="3" id="KW-0804">Transcription</keyword>
<keyword evidence="6" id="KW-0812">Transmembrane</keyword>
<feature type="region of interest" description="Disordered" evidence="5">
    <location>
        <begin position="488"/>
        <end position="562"/>
    </location>
</feature>
<protein>
    <submittedName>
        <fullName evidence="8">Transcription factor ABORTED MICROSPORES isoform X2</fullName>
    </submittedName>
</protein>
<evidence type="ECO:0000313" key="9">
    <source>
        <dbReference type="Proteomes" id="UP000593562"/>
    </source>
</evidence>
<comment type="subcellular location">
    <subcellularLocation>
        <location evidence="1">Nucleus</location>
    </subcellularLocation>
</comment>
<keyword evidence="9" id="KW-1185">Reference proteome</keyword>
<keyword evidence="6" id="KW-1133">Transmembrane helix</keyword>
<feature type="compositionally biased region" description="Polar residues" evidence="5">
    <location>
        <begin position="399"/>
        <end position="414"/>
    </location>
</feature>
<dbReference type="Pfam" id="PF14215">
    <property type="entry name" value="bHLH-MYC_N"/>
    <property type="match status" value="1"/>
</dbReference>
<evidence type="ECO:0000313" key="8">
    <source>
        <dbReference type="EMBL" id="KAF5752008.1"/>
    </source>
</evidence>
<feature type="compositionally biased region" description="Polar residues" evidence="5">
    <location>
        <begin position="511"/>
        <end position="524"/>
    </location>
</feature>
<dbReference type="InParanoid" id="A0A7J7E080"/>
<dbReference type="InterPro" id="IPR051358">
    <property type="entry name" value="TF_AMS/ICE1/BHLH6-like"/>
</dbReference>
<reference evidence="8 9" key="1">
    <citation type="journal article" date="2020" name="Nat. Commun.">
        <title>Genome of Tripterygium wilfordii and identification of cytochrome P450 involved in triptolide biosynthesis.</title>
        <authorList>
            <person name="Tu L."/>
            <person name="Su P."/>
            <person name="Zhang Z."/>
            <person name="Gao L."/>
            <person name="Wang J."/>
            <person name="Hu T."/>
            <person name="Zhou J."/>
            <person name="Zhang Y."/>
            <person name="Zhao Y."/>
            <person name="Liu Y."/>
            <person name="Song Y."/>
            <person name="Tong Y."/>
            <person name="Lu Y."/>
            <person name="Yang J."/>
            <person name="Xu C."/>
            <person name="Jia M."/>
            <person name="Peters R.J."/>
            <person name="Huang L."/>
            <person name="Gao W."/>
        </authorList>
    </citation>
    <scope>NUCLEOTIDE SEQUENCE [LARGE SCALE GENOMIC DNA]</scope>
    <source>
        <strain evidence="9">cv. XIE 37</strain>
        <tissue evidence="8">Leaf</tissue>
    </source>
</reference>
<dbReference type="GO" id="GO:0046983">
    <property type="term" value="F:protein dimerization activity"/>
    <property type="evidence" value="ECO:0007669"/>
    <property type="project" value="InterPro"/>
</dbReference>
<proteinExistence type="predicted"/>
<feature type="compositionally biased region" description="Polar residues" evidence="5">
    <location>
        <begin position="542"/>
        <end position="554"/>
    </location>
</feature>
<dbReference type="SMART" id="SM00353">
    <property type="entry name" value="HLH"/>
    <property type="match status" value="1"/>
</dbReference>
<feature type="domain" description="BHLH" evidence="7">
    <location>
        <begin position="431"/>
        <end position="480"/>
    </location>
</feature>
<sequence>MANKPVAIEVCNPNGKYGVVSTKPMLGSRWINILIEQDCRVEICTQKKNILSVEDIVALTGDKCDRVIGQLTEDWGERRETLFQALSRAGGRAFSNMAVDMTMLMLMLLTNMGLLLAILLSACFKAIRTVRRATLITLGTKKRKSLYCMPENMNFSNNLAKNTLRSLVGLKGWNYCVIWKLSEDQRFIEWMDCCCAGSDQSIEDGEADRHFPLLSPILPCRDVLFQHSRTKSCELLAHLPSSMALDSGVLIPIHGGLIELFVTEQVPEDQHVIDFITTQCNHMSLEDQQEAILNNSSNNMDTCFSTTNNANNNHPMIMNNDQLQSSSNGDLPYDITVDRIRLCSPPMNFLHQFNYSPESKTNNNGDHIFFEGSHDQMQYVDATKEGIDNDSSIKDETTTRQQRSDSVSDSYCSDQNDDEDDNSKFRRSGKGPQSKNLLAERRRRKKLNDRLYTLRSLVPRISKLDRASILGDAIEFVKELKRQAKELQDELEDHDHSDDDDDHNSVMPDILSQNGGPSVGTSIKSGHDHHHHKSPNGFYGTASISKQNNNQDSESTADKAQQMEVQVEVSQIDGNEFFVKVFCEHKIGGFVKLMEALLSLGLEVTNANVASFRGLVSNVFHVEKKDSEMVQADNLRESLMELTRNPSRGLWQTEIMTAKEVAESSNVDYHHHHYQQQHY</sequence>
<gene>
    <name evidence="8" type="ORF">HS088_TW02G01028</name>
</gene>
<dbReference type="Gene3D" id="4.10.280.10">
    <property type="entry name" value="Helix-loop-helix DNA-binding domain"/>
    <property type="match status" value="1"/>
</dbReference>
<dbReference type="Proteomes" id="UP000593562">
    <property type="component" value="Unassembled WGS sequence"/>
</dbReference>
<dbReference type="CDD" id="cd04873">
    <property type="entry name" value="ACT_UUR-ACR-like"/>
    <property type="match status" value="1"/>
</dbReference>
<accession>A0A7J7E080</accession>
<dbReference type="GO" id="GO:0005634">
    <property type="term" value="C:nucleus"/>
    <property type="evidence" value="ECO:0007669"/>
    <property type="project" value="UniProtKB-SubCell"/>
</dbReference>
<dbReference type="EMBL" id="JAAARO010000002">
    <property type="protein sequence ID" value="KAF5752008.1"/>
    <property type="molecule type" value="Genomic_DNA"/>
</dbReference>
<dbReference type="Pfam" id="PF22754">
    <property type="entry name" value="bHLH-TF_ACT-like_plant"/>
    <property type="match status" value="1"/>
</dbReference>
<evidence type="ECO:0000259" key="7">
    <source>
        <dbReference type="PROSITE" id="PS50888"/>
    </source>
</evidence>
<dbReference type="CDD" id="cd11443">
    <property type="entry name" value="bHLH_AtAMS_like"/>
    <property type="match status" value="1"/>
</dbReference>
<dbReference type="PANTHER" id="PTHR31945:SF11">
    <property type="entry name" value="TRANSCRIPTION FACTOR ABORTED MICROSPORES"/>
    <property type="match status" value="1"/>
</dbReference>
<dbReference type="SUPFAM" id="SSF47459">
    <property type="entry name" value="HLH, helix-loop-helix DNA-binding domain"/>
    <property type="match status" value="1"/>
</dbReference>
<name>A0A7J7E080_TRIWF</name>
<dbReference type="GO" id="GO:0043565">
    <property type="term" value="F:sequence-specific DNA binding"/>
    <property type="evidence" value="ECO:0007669"/>
    <property type="project" value="TreeGrafter"/>
</dbReference>